<feature type="compositionally biased region" description="Low complexity" evidence="2">
    <location>
        <begin position="179"/>
        <end position="190"/>
    </location>
</feature>
<evidence type="ECO:0000256" key="1">
    <source>
        <dbReference type="ARBA" id="ARBA00022553"/>
    </source>
</evidence>
<reference evidence="5 6" key="1">
    <citation type="journal article" date="2014" name="Int. J. Syst. Evol. Microbiol.">
        <title>Complete genome sequence of Corynebacterium casei LMG S-19264T (=DSM 44701T), isolated from a smear-ripened cheese.</title>
        <authorList>
            <consortium name="US DOE Joint Genome Institute (JGI-PGF)"/>
            <person name="Walter F."/>
            <person name="Albersmeier A."/>
            <person name="Kalinowski J."/>
            <person name="Ruckert C."/>
        </authorList>
    </citation>
    <scope>NUCLEOTIDE SEQUENCE [LARGE SCALE GENOMIC DNA]</scope>
    <source>
        <strain evidence="5 6">NBRC 112289</strain>
    </source>
</reference>
<feature type="transmembrane region" description="Helical" evidence="3">
    <location>
        <begin position="12"/>
        <end position="37"/>
    </location>
</feature>
<keyword evidence="3" id="KW-1133">Transmembrane helix</keyword>
<name>A0AA37UDG7_9MICO</name>
<dbReference type="PROSITE" id="PS50006">
    <property type="entry name" value="FHA_DOMAIN"/>
    <property type="match status" value="1"/>
</dbReference>
<feature type="transmembrane region" description="Helical" evidence="3">
    <location>
        <begin position="100"/>
        <end position="120"/>
    </location>
</feature>
<keyword evidence="3" id="KW-0812">Transmembrane</keyword>
<dbReference type="CDD" id="cd00060">
    <property type="entry name" value="FHA"/>
    <property type="match status" value="1"/>
</dbReference>
<evidence type="ECO:0000313" key="5">
    <source>
        <dbReference type="EMBL" id="GMA28533.1"/>
    </source>
</evidence>
<gene>
    <name evidence="5" type="ORF">GCM10025874_17860</name>
</gene>
<keyword evidence="1" id="KW-0597">Phosphoprotein</keyword>
<protein>
    <recommendedName>
        <fullName evidence="4">FHA domain-containing protein</fullName>
    </recommendedName>
</protein>
<evidence type="ECO:0000256" key="2">
    <source>
        <dbReference type="SAM" id="MobiDB-lite"/>
    </source>
</evidence>
<dbReference type="InterPro" id="IPR043739">
    <property type="entry name" value="DUF5684"/>
</dbReference>
<dbReference type="SUPFAM" id="SSF49879">
    <property type="entry name" value="SMAD/FHA domain"/>
    <property type="match status" value="1"/>
</dbReference>
<dbReference type="InterPro" id="IPR008984">
    <property type="entry name" value="SMAD_FHA_dom_sf"/>
</dbReference>
<feature type="region of interest" description="Disordered" evidence="2">
    <location>
        <begin position="271"/>
        <end position="311"/>
    </location>
</feature>
<dbReference type="AlphaFoldDB" id="A0AA37UDG7"/>
<dbReference type="Pfam" id="PF00498">
    <property type="entry name" value="FHA"/>
    <property type="match status" value="1"/>
</dbReference>
<keyword evidence="6" id="KW-1185">Reference proteome</keyword>
<dbReference type="InterPro" id="IPR000253">
    <property type="entry name" value="FHA_dom"/>
</dbReference>
<organism evidence="5 6">
    <name type="scientific">Arenivirga flava</name>
    <dbReference type="NCBI Taxonomy" id="1930060"/>
    <lineage>
        <taxon>Bacteria</taxon>
        <taxon>Bacillati</taxon>
        <taxon>Actinomycetota</taxon>
        <taxon>Actinomycetes</taxon>
        <taxon>Micrococcales</taxon>
        <taxon>Microbacteriaceae</taxon>
        <taxon>Arenivirga</taxon>
    </lineage>
</organism>
<dbReference type="Pfam" id="PF18936">
    <property type="entry name" value="DUF5684"/>
    <property type="match status" value="1"/>
</dbReference>
<sequence>MTNGYSSPGADPAAVLAIVVAVYGAAFLVGIAAYVLFAIGFAKILRKLGEPAWKGWVPYVNTATIIQLGGNPWWWLFVPFANLYFAIIGLHRITERFGRGAGTTVLGVLLPYVWALMLGAKGAQPVGGRASATLDDQGGRFAPGVVAPGAVPPPVVGGYGSTAPPPPPAPGQGPGAGFGQPSAVPGAAGSTPPPPPAPGARSFDAPPPPAQGSPFGAPPAPPAAVPSAPSSSTPPPPPAAANPFAPPAPAAQSGLIAPPPGIAPIPGVAAPAAPPAPPAAAPAWSAAPVPPPAPAAPAHAAAPVDDGDDDEVGATIVVDRKPRSQWHLVLADGGVLPVIDDIVVLGRKPLEGSGAQSLPVPDTTRTLSKTHAKLELLQGRWIVTDLNSTNGVIVVRADGTEELLDEGGSAEVLERFVLGEVELRLVKAGA</sequence>
<feature type="compositionally biased region" description="Pro residues" evidence="2">
    <location>
        <begin position="232"/>
        <end position="249"/>
    </location>
</feature>
<evidence type="ECO:0000256" key="3">
    <source>
        <dbReference type="SAM" id="Phobius"/>
    </source>
</evidence>
<evidence type="ECO:0000313" key="6">
    <source>
        <dbReference type="Proteomes" id="UP001157160"/>
    </source>
</evidence>
<accession>A0AA37UDG7</accession>
<feature type="compositionally biased region" description="Pro residues" evidence="2">
    <location>
        <begin position="205"/>
        <end position="224"/>
    </location>
</feature>
<feature type="region of interest" description="Disordered" evidence="2">
    <location>
        <begin position="156"/>
        <end position="258"/>
    </location>
</feature>
<dbReference type="EMBL" id="BSUL01000001">
    <property type="protein sequence ID" value="GMA28533.1"/>
    <property type="molecule type" value="Genomic_DNA"/>
</dbReference>
<keyword evidence="3" id="KW-0472">Membrane</keyword>
<dbReference type="Gene3D" id="2.60.200.20">
    <property type="match status" value="1"/>
</dbReference>
<comment type="caution">
    <text evidence="5">The sequence shown here is derived from an EMBL/GenBank/DDBJ whole genome shotgun (WGS) entry which is preliminary data.</text>
</comment>
<feature type="transmembrane region" description="Helical" evidence="3">
    <location>
        <begin position="73"/>
        <end position="94"/>
    </location>
</feature>
<feature type="domain" description="FHA" evidence="4">
    <location>
        <begin position="343"/>
        <end position="394"/>
    </location>
</feature>
<dbReference type="Proteomes" id="UP001157160">
    <property type="component" value="Unassembled WGS sequence"/>
</dbReference>
<evidence type="ECO:0000259" key="4">
    <source>
        <dbReference type="PROSITE" id="PS50006"/>
    </source>
</evidence>
<proteinExistence type="predicted"/>
<dbReference type="RefSeq" id="WP_284231860.1">
    <property type="nucleotide sequence ID" value="NZ_BSUL01000001.1"/>
</dbReference>